<dbReference type="eggNOG" id="ENOG5033GB7">
    <property type="taxonomic scope" value="Bacteria"/>
</dbReference>
<dbReference type="KEGG" id="mhd:Marky_0204"/>
<protein>
    <submittedName>
        <fullName evidence="1">Uncharacterized protein</fullName>
    </submittedName>
</protein>
<dbReference type="RefSeq" id="WP_013703020.1">
    <property type="nucleotide sequence ID" value="NC_015387.1"/>
</dbReference>
<gene>
    <name evidence="1" type="ordered locus">Marky_0204</name>
</gene>
<dbReference type="OrthoDB" id="9841162at2"/>
<dbReference type="EMBL" id="CP002630">
    <property type="protein sequence ID" value="AEB10965.1"/>
    <property type="molecule type" value="Genomic_DNA"/>
</dbReference>
<dbReference type="AlphaFoldDB" id="F2NNC4"/>
<keyword evidence="2" id="KW-1185">Reference proteome</keyword>
<organism evidence="1 2">
    <name type="scientific">Marinithermus hydrothermalis (strain DSM 14884 / JCM 11576 / T1)</name>
    <dbReference type="NCBI Taxonomy" id="869210"/>
    <lineage>
        <taxon>Bacteria</taxon>
        <taxon>Thermotogati</taxon>
        <taxon>Deinococcota</taxon>
        <taxon>Deinococci</taxon>
        <taxon>Thermales</taxon>
        <taxon>Thermaceae</taxon>
        <taxon>Marinithermus</taxon>
    </lineage>
</organism>
<dbReference type="Proteomes" id="UP000007030">
    <property type="component" value="Chromosome"/>
</dbReference>
<reference evidence="1 2" key="1">
    <citation type="journal article" date="2012" name="Stand. Genomic Sci.">
        <title>Complete genome sequence of the aerobic, heterotroph Marinithermus hydrothermalis type strain (T1(T)) from a deep-sea hydrothermal vent chimney.</title>
        <authorList>
            <person name="Copeland A."/>
            <person name="Gu W."/>
            <person name="Yasawong M."/>
            <person name="Lapidus A."/>
            <person name="Lucas S."/>
            <person name="Deshpande S."/>
            <person name="Pagani I."/>
            <person name="Tapia R."/>
            <person name="Cheng J.F."/>
            <person name="Goodwin L.A."/>
            <person name="Pitluck S."/>
            <person name="Liolios K."/>
            <person name="Ivanova N."/>
            <person name="Mavromatis K."/>
            <person name="Mikhailova N."/>
            <person name="Pati A."/>
            <person name="Chen A."/>
            <person name="Palaniappan K."/>
            <person name="Land M."/>
            <person name="Pan C."/>
            <person name="Brambilla E.M."/>
            <person name="Rohde M."/>
            <person name="Tindall B.J."/>
            <person name="Sikorski J."/>
            <person name="Goker M."/>
            <person name="Detter J.C."/>
            <person name="Bristow J."/>
            <person name="Eisen J.A."/>
            <person name="Markowitz V."/>
            <person name="Hugenholtz P."/>
            <person name="Kyrpides N.C."/>
            <person name="Klenk H.P."/>
            <person name="Woyke T."/>
        </authorList>
    </citation>
    <scope>NUCLEOTIDE SEQUENCE [LARGE SCALE GENOMIC DNA]</scope>
    <source>
        <strain evidence="2">DSM 14884 / JCM 11576 / T1</strain>
    </source>
</reference>
<accession>F2NNC4</accession>
<sequence length="94" mass="10510">MTARVVEAALAGFRVNRQGTEAQLLFADGSWWHLRSDGFARWHQAAGSGEAARLADRVARFEITRRRCVVWFGDGSVLEVRVAGRRWVAAPREG</sequence>
<dbReference type="STRING" id="869210.Marky_0204"/>
<evidence type="ECO:0000313" key="1">
    <source>
        <dbReference type="EMBL" id="AEB10965.1"/>
    </source>
</evidence>
<dbReference type="HOGENOM" id="CLU_2382736_0_0_0"/>
<proteinExistence type="predicted"/>
<name>F2NNC4_MARHT</name>
<evidence type="ECO:0000313" key="2">
    <source>
        <dbReference type="Proteomes" id="UP000007030"/>
    </source>
</evidence>